<feature type="signal peptide" evidence="2">
    <location>
        <begin position="1"/>
        <end position="26"/>
    </location>
</feature>
<evidence type="ECO:0000256" key="1">
    <source>
        <dbReference type="SAM" id="MobiDB-lite"/>
    </source>
</evidence>
<name>A0A0B5KUH6_9BASI</name>
<keyword evidence="2" id="KW-0732">Signal</keyword>
<dbReference type="AlphaFoldDB" id="A0A0B5KUH6"/>
<evidence type="ECO:0000256" key="2">
    <source>
        <dbReference type="SAM" id="SignalP"/>
    </source>
</evidence>
<feature type="region of interest" description="Disordered" evidence="1">
    <location>
        <begin position="137"/>
        <end position="175"/>
    </location>
</feature>
<reference evidence="3" key="1">
    <citation type="submission" date="2014-12" db="EMBL/GenBank/DDBJ databases">
        <authorList>
            <person name="Hemetsberger C.F."/>
            <person name="Mueller A.N."/>
            <person name="Herrberger C.N."/>
            <person name="Matei A."/>
            <person name="Hensel G."/>
            <person name="Kumlehn J."/>
            <person name="Sharma R."/>
            <person name="Mishra B."/>
            <person name="Thines M."/>
            <person name="Hueckelhoven R."/>
            <person name="Doehlemann G."/>
        </authorList>
    </citation>
    <scope>NUCLEOTIDE SEQUENCE</scope>
</reference>
<dbReference type="EMBL" id="KP256754">
    <property type="protein sequence ID" value="AJG44810.1"/>
    <property type="molecule type" value="Genomic_DNA"/>
</dbReference>
<organism evidence="3">
    <name type="scientific">Ustilago avenae</name>
    <dbReference type="NCBI Taxonomy" id="120650"/>
    <lineage>
        <taxon>Eukaryota</taxon>
        <taxon>Fungi</taxon>
        <taxon>Dikarya</taxon>
        <taxon>Basidiomycota</taxon>
        <taxon>Ustilaginomycotina</taxon>
        <taxon>Ustilaginomycetes</taxon>
        <taxon>Ustilaginales</taxon>
        <taxon>Ustilaginaceae</taxon>
        <taxon>Ustilago</taxon>
    </lineage>
</organism>
<accession>A0A0B5KUH6</accession>
<feature type="chain" id="PRO_5002119324" evidence="2">
    <location>
        <begin position="27"/>
        <end position="175"/>
    </location>
</feature>
<sequence>MKLTLNTAFLLTLASLLVISIDSVDADVPLPDYTAHDYPLAATFYWFSSVEVGVCYSPKARVGSIKGALHCTHQENYDIENNTWTLPQTCVALKPLGEPLSNAVRDSCKNAKGSFNLIKPASSNAAGSQAYNAISNKGAGGAASDPGSQTGSDDDEGDKNKDGGMLGGLGKMVGL</sequence>
<reference evidence="3" key="2">
    <citation type="journal article" date="2015" name="New Phytol.">
        <title>The fungal core effector Pep1 is conserved across smuts of dicots and monocots.</title>
        <authorList>
            <person name="Hemetsberger C."/>
            <person name="Mueller A.N."/>
            <person name="Matei A."/>
            <person name="Herrberger C."/>
            <person name="Hensel G."/>
            <person name="Kumlehn J."/>
            <person name="Mishra B."/>
            <person name="Sharma R."/>
            <person name="Thines M."/>
            <person name="Huckelhoven R."/>
            <person name="Doehlemann G."/>
        </authorList>
    </citation>
    <scope>NUCLEOTIDE SEQUENCE</scope>
</reference>
<feature type="compositionally biased region" description="Gly residues" evidence="1">
    <location>
        <begin position="164"/>
        <end position="175"/>
    </location>
</feature>
<evidence type="ECO:0000313" key="3">
    <source>
        <dbReference type="EMBL" id="AJG44810.1"/>
    </source>
</evidence>
<protein>
    <submittedName>
        <fullName evidence="3">Pep1</fullName>
    </submittedName>
</protein>
<proteinExistence type="predicted"/>